<feature type="transmembrane region" description="Helical" evidence="1">
    <location>
        <begin position="12"/>
        <end position="35"/>
    </location>
</feature>
<keyword evidence="3" id="KW-1185">Reference proteome</keyword>
<dbReference type="EMBL" id="VUNS01000029">
    <property type="protein sequence ID" value="MST99121.1"/>
    <property type="molecule type" value="Genomic_DNA"/>
</dbReference>
<evidence type="ECO:0000256" key="1">
    <source>
        <dbReference type="SAM" id="Phobius"/>
    </source>
</evidence>
<dbReference type="PANTHER" id="PTHR30093:SF2">
    <property type="entry name" value="TYPE II SECRETION SYSTEM PROTEIN H"/>
    <property type="match status" value="1"/>
</dbReference>
<name>A0A844G9B9_9BACT</name>
<dbReference type="NCBIfam" id="TIGR04294">
    <property type="entry name" value="pre_pil_HX9DG"/>
    <property type="match status" value="1"/>
</dbReference>
<gene>
    <name evidence="2" type="ORF">FYJ85_18975</name>
</gene>
<evidence type="ECO:0000313" key="2">
    <source>
        <dbReference type="EMBL" id="MST99121.1"/>
    </source>
</evidence>
<keyword evidence="1" id="KW-0472">Membrane</keyword>
<accession>A0A844G9B9</accession>
<reference evidence="2 3" key="1">
    <citation type="submission" date="2019-08" db="EMBL/GenBank/DDBJ databases">
        <title>In-depth cultivation of the pig gut microbiome towards novel bacterial diversity and tailored functional studies.</title>
        <authorList>
            <person name="Wylensek D."/>
            <person name="Hitch T.C.A."/>
            <person name="Clavel T."/>
        </authorList>
    </citation>
    <scope>NUCLEOTIDE SEQUENCE [LARGE SCALE GENOMIC DNA]</scope>
    <source>
        <strain evidence="2 3">BBE-744-WT-12</strain>
    </source>
</reference>
<keyword evidence="1" id="KW-0812">Transmembrane</keyword>
<evidence type="ECO:0000313" key="3">
    <source>
        <dbReference type="Proteomes" id="UP000435649"/>
    </source>
</evidence>
<proteinExistence type="predicted"/>
<dbReference type="PANTHER" id="PTHR30093">
    <property type="entry name" value="GENERAL SECRETION PATHWAY PROTEIN G"/>
    <property type="match status" value="1"/>
</dbReference>
<comment type="caution">
    <text evidence="2">The sequence shown here is derived from an EMBL/GenBank/DDBJ whole genome shotgun (WGS) entry which is preliminary data.</text>
</comment>
<organism evidence="2 3">
    <name type="scientific">Victivallis lenta</name>
    <dbReference type="NCBI Taxonomy" id="2606640"/>
    <lineage>
        <taxon>Bacteria</taxon>
        <taxon>Pseudomonadati</taxon>
        <taxon>Lentisphaerota</taxon>
        <taxon>Lentisphaeria</taxon>
        <taxon>Victivallales</taxon>
        <taxon>Victivallaceae</taxon>
        <taxon>Victivallis</taxon>
    </lineage>
</organism>
<dbReference type="Proteomes" id="UP000435649">
    <property type="component" value="Unassembled WGS sequence"/>
</dbReference>
<dbReference type="AlphaFoldDB" id="A0A844G9B9"/>
<protein>
    <submittedName>
        <fullName evidence="2">Prepilin-type N-terminal cleavage/methylation domain-containing protein</fullName>
    </submittedName>
</protein>
<dbReference type="RefSeq" id="WP_106051185.1">
    <property type="nucleotide sequence ID" value="NZ_CALXOB010000029.1"/>
</dbReference>
<keyword evidence="1" id="KW-1133">Transmembrane helix</keyword>
<sequence length="248" mass="27713">MKRCNCRKNGKFTLIELLVVIAIIAILAAMLLPALNQARERAKATRCVSNLKQCGAAFALYLADFNDNLLLRWRPASGEESRWVKYLIKFSLADREGSFARLAPYRCPSTPYVPLGSSEYDTSFMQSVYAANNCPDDLRGAMTGTQFDHEHVCLRYPRIPAEERRLAGLDGRSDSFRIPILSEVRNTDSEVQQFAMNRRSSSYFPNLVHSGRANLLFCDGSVSSGGRAEFKTVYSFSKAFLQGGLIAL</sequence>
<dbReference type="SUPFAM" id="SSF54523">
    <property type="entry name" value="Pili subunits"/>
    <property type="match status" value="1"/>
</dbReference>
<dbReference type="InterPro" id="IPR045584">
    <property type="entry name" value="Pilin-like"/>
</dbReference>
<dbReference type="Gene3D" id="3.30.700.10">
    <property type="entry name" value="Glycoprotein, Type 4 Pilin"/>
    <property type="match status" value="1"/>
</dbReference>
<dbReference type="InterPro" id="IPR012902">
    <property type="entry name" value="N_methyl_site"/>
</dbReference>
<dbReference type="InterPro" id="IPR027558">
    <property type="entry name" value="Pre_pil_HX9DG_C"/>
</dbReference>
<dbReference type="NCBIfam" id="TIGR02532">
    <property type="entry name" value="IV_pilin_GFxxxE"/>
    <property type="match status" value="1"/>
</dbReference>